<keyword evidence="5" id="KW-1185">Reference proteome</keyword>
<dbReference type="GO" id="GO:0003676">
    <property type="term" value="F:nucleic acid binding"/>
    <property type="evidence" value="ECO:0007669"/>
    <property type="project" value="InterPro"/>
</dbReference>
<feature type="region of interest" description="Disordered" evidence="2">
    <location>
        <begin position="172"/>
        <end position="206"/>
    </location>
</feature>
<keyword evidence="1" id="KW-0862">Zinc</keyword>
<dbReference type="CDD" id="cd00167">
    <property type="entry name" value="SANT"/>
    <property type="match status" value="1"/>
</dbReference>
<dbReference type="InterPro" id="IPR001005">
    <property type="entry name" value="SANT/Myb"/>
</dbReference>
<feature type="compositionally biased region" description="Basic and acidic residues" evidence="2">
    <location>
        <begin position="181"/>
        <end position="194"/>
    </location>
</feature>
<evidence type="ECO:0000313" key="4">
    <source>
        <dbReference type="EMBL" id="KAF2768469.1"/>
    </source>
</evidence>
<dbReference type="SMART" id="SM00343">
    <property type="entry name" value="ZnF_C2HC"/>
    <property type="match status" value="2"/>
</dbReference>
<gene>
    <name evidence="4" type="ORF">EJ03DRAFT_352192</name>
</gene>
<dbReference type="GO" id="GO:0008270">
    <property type="term" value="F:zinc ion binding"/>
    <property type="evidence" value="ECO:0007669"/>
    <property type="project" value="UniProtKB-KW"/>
</dbReference>
<feature type="compositionally biased region" description="Polar residues" evidence="2">
    <location>
        <begin position="195"/>
        <end position="204"/>
    </location>
</feature>
<feature type="region of interest" description="Disordered" evidence="2">
    <location>
        <begin position="137"/>
        <end position="157"/>
    </location>
</feature>
<organism evidence="4 5">
    <name type="scientific">Teratosphaeria nubilosa</name>
    <dbReference type="NCBI Taxonomy" id="161662"/>
    <lineage>
        <taxon>Eukaryota</taxon>
        <taxon>Fungi</taxon>
        <taxon>Dikarya</taxon>
        <taxon>Ascomycota</taxon>
        <taxon>Pezizomycotina</taxon>
        <taxon>Dothideomycetes</taxon>
        <taxon>Dothideomycetidae</taxon>
        <taxon>Mycosphaerellales</taxon>
        <taxon>Teratosphaeriaceae</taxon>
        <taxon>Teratosphaeria</taxon>
    </lineage>
</organism>
<keyword evidence="1" id="KW-0479">Metal-binding</keyword>
<dbReference type="AlphaFoldDB" id="A0A6G1L7C8"/>
<evidence type="ECO:0000259" key="3">
    <source>
        <dbReference type="PROSITE" id="PS50158"/>
    </source>
</evidence>
<sequence>MTWRPATTSAGPAEAYANRHKVDTVLGCIRSLDWTPKDFIENLLFLQGDSQLSKHLETTARATINMLTNSIQDAQLMKVVSQSLPNQSWRRQCYHVMSPHLCCVPIDSCMAPGGKRKAEVAQTSWVEDEHTSKYLKTSFSRRQTGPPRPAQIVPPKLSFATASQAFTAINRIDDEDDDTGHDDHDQERAHEPREPQQSASSSDTCALCGQTGHDLEACTSPLFGGDPGPQSPASPSLDERECYGDDSQDDYGDETGEPCYHCGNHGHTKQRCPHLVSDGVRKRPRKNAWIGPRRWIPWTPHDDARLLTLKVQSGGRLKYGKLREEFPGRTPDALRVRVRFLEGRRDRT</sequence>
<accession>A0A6G1L7C8</accession>
<evidence type="ECO:0000256" key="2">
    <source>
        <dbReference type="SAM" id="MobiDB-lite"/>
    </source>
</evidence>
<dbReference type="EMBL" id="ML995844">
    <property type="protein sequence ID" value="KAF2768469.1"/>
    <property type="molecule type" value="Genomic_DNA"/>
</dbReference>
<keyword evidence="1" id="KW-0863">Zinc-finger</keyword>
<reference evidence="4" key="1">
    <citation type="journal article" date="2020" name="Stud. Mycol.">
        <title>101 Dothideomycetes genomes: a test case for predicting lifestyles and emergence of pathogens.</title>
        <authorList>
            <person name="Haridas S."/>
            <person name="Albert R."/>
            <person name="Binder M."/>
            <person name="Bloem J."/>
            <person name="Labutti K."/>
            <person name="Salamov A."/>
            <person name="Andreopoulos B."/>
            <person name="Baker S."/>
            <person name="Barry K."/>
            <person name="Bills G."/>
            <person name="Bluhm B."/>
            <person name="Cannon C."/>
            <person name="Castanera R."/>
            <person name="Culley D."/>
            <person name="Daum C."/>
            <person name="Ezra D."/>
            <person name="Gonzalez J."/>
            <person name="Henrissat B."/>
            <person name="Kuo A."/>
            <person name="Liang C."/>
            <person name="Lipzen A."/>
            <person name="Lutzoni F."/>
            <person name="Magnuson J."/>
            <person name="Mondo S."/>
            <person name="Nolan M."/>
            <person name="Ohm R."/>
            <person name="Pangilinan J."/>
            <person name="Park H.-J."/>
            <person name="Ramirez L."/>
            <person name="Alfaro M."/>
            <person name="Sun H."/>
            <person name="Tritt A."/>
            <person name="Yoshinaga Y."/>
            <person name="Zwiers L.-H."/>
            <person name="Turgeon B."/>
            <person name="Goodwin S."/>
            <person name="Spatafora J."/>
            <person name="Crous P."/>
            <person name="Grigoriev I."/>
        </authorList>
    </citation>
    <scope>NUCLEOTIDE SEQUENCE</scope>
    <source>
        <strain evidence="4">CBS 116005</strain>
    </source>
</reference>
<name>A0A6G1L7C8_9PEZI</name>
<evidence type="ECO:0000313" key="5">
    <source>
        <dbReference type="Proteomes" id="UP000799436"/>
    </source>
</evidence>
<dbReference type="Proteomes" id="UP000799436">
    <property type="component" value="Unassembled WGS sequence"/>
</dbReference>
<protein>
    <recommendedName>
        <fullName evidence="3">CCHC-type domain-containing protein</fullName>
    </recommendedName>
</protein>
<dbReference type="PROSITE" id="PS50158">
    <property type="entry name" value="ZF_CCHC"/>
    <property type="match status" value="1"/>
</dbReference>
<dbReference type="InterPro" id="IPR001878">
    <property type="entry name" value="Znf_CCHC"/>
</dbReference>
<proteinExistence type="predicted"/>
<evidence type="ECO:0000256" key="1">
    <source>
        <dbReference type="PROSITE-ProRule" id="PRU00047"/>
    </source>
</evidence>
<dbReference type="Gene3D" id="4.10.60.10">
    <property type="entry name" value="Zinc finger, CCHC-type"/>
    <property type="match status" value="1"/>
</dbReference>
<feature type="domain" description="CCHC-type" evidence="3">
    <location>
        <begin position="259"/>
        <end position="273"/>
    </location>
</feature>
<feature type="region of interest" description="Disordered" evidence="2">
    <location>
        <begin position="219"/>
        <end position="250"/>
    </location>
</feature>